<dbReference type="AlphaFoldDB" id="A0A371HU73"/>
<dbReference type="EMBL" id="QJKJ01001704">
    <property type="protein sequence ID" value="RDY06336.1"/>
    <property type="molecule type" value="Genomic_DNA"/>
</dbReference>
<sequence>MPHKLTNNELGGQRSRGHDEERPIEVQRKRSWSRRGASTHHRGTIATISGGMMMPRLHNRPQNREKEEVQAVLTGANLTPLGRRKSNPVMTFDDRDLRHGAPGCNEPIVKMGLRHMTKCQGTLYGFVGERVPVKGTIELETTIGDKSGVRTIPALYMVVDTKASYNIIMGRLELNMLRAVVSTYHL</sequence>
<evidence type="ECO:0000313" key="3">
    <source>
        <dbReference type="Proteomes" id="UP000257109"/>
    </source>
</evidence>
<reference evidence="2" key="1">
    <citation type="submission" date="2018-05" db="EMBL/GenBank/DDBJ databases">
        <title>Draft genome of Mucuna pruriens seed.</title>
        <authorList>
            <person name="Nnadi N.E."/>
            <person name="Vos R."/>
            <person name="Hasami M.H."/>
            <person name="Devisetty U.K."/>
            <person name="Aguiy J.C."/>
        </authorList>
    </citation>
    <scope>NUCLEOTIDE SEQUENCE [LARGE SCALE GENOMIC DNA]</scope>
    <source>
        <strain evidence="2">JCA_2017</strain>
    </source>
</reference>
<organism evidence="2 3">
    <name type="scientific">Mucuna pruriens</name>
    <name type="common">Velvet bean</name>
    <name type="synonym">Dolichos pruriens</name>
    <dbReference type="NCBI Taxonomy" id="157652"/>
    <lineage>
        <taxon>Eukaryota</taxon>
        <taxon>Viridiplantae</taxon>
        <taxon>Streptophyta</taxon>
        <taxon>Embryophyta</taxon>
        <taxon>Tracheophyta</taxon>
        <taxon>Spermatophyta</taxon>
        <taxon>Magnoliopsida</taxon>
        <taxon>eudicotyledons</taxon>
        <taxon>Gunneridae</taxon>
        <taxon>Pentapetalae</taxon>
        <taxon>rosids</taxon>
        <taxon>fabids</taxon>
        <taxon>Fabales</taxon>
        <taxon>Fabaceae</taxon>
        <taxon>Papilionoideae</taxon>
        <taxon>50 kb inversion clade</taxon>
        <taxon>NPAAA clade</taxon>
        <taxon>indigoferoid/millettioid clade</taxon>
        <taxon>Phaseoleae</taxon>
        <taxon>Mucuna</taxon>
    </lineage>
</organism>
<keyword evidence="3" id="KW-1185">Reference proteome</keyword>
<feature type="compositionally biased region" description="Polar residues" evidence="1">
    <location>
        <begin position="1"/>
        <end position="10"/>
    </location>
</feature>
<feature type="non-terminal residue" evidence="2">
    <location>
        <position position="1"/>
    </location>
</feature>
<evidence type="ECO:0000256" key="1">
    <source>
        <dbReference type="SAM" id="MobiDB-lite"/>
    </source>
</evidence>
<proteinExistence type="predicted"/>
<accession>A0A371HU73</accession>
<feature type="compositionally biased region" description="Basic and acidic residues" evidence="1">
    <location>
        <begin position="16"/>
        <end position="28"/>
    </location>
</feature>
<feature type="compositionally biased region" description="Basic residues" evidence="1">
    <location>
        <begin position="29"/>
        <end position="42"/>
    </location>
</feature>
<evidence type="ECO:0000313" key="2">
    <source>
        <dbReference type="EMBL" id="RDY06336.1"/>
    </source>
</evidence>
<comment type="caution">
    <text evidence="2">The sequence shown here is derived from an EMBL/GenBank/DDBJ whole genome shotgun (WGS) entry which is preliminary data.</text>
</comment>
<name>A0A371HU73_MUCPR</name>
<dbReference type="OrthoDB" id="2919534at2759"/>
<protein>
    <submittedName>
        <fullName evidence="2">Uncharacterized protein</fullName>
    </submittedName>
</protein>
<gene>
    <name evidence="2" type="ORF">CR513_09688</name>
</gene>
<dbReference type="Proteomes" id="UP000257109">
    <property type="component" value="Unassembled WGS sequence"/>
</dbReference>
<feature type="region of interest" description="Disordered" evidence="1">
    <location>
        <begin position="1"/>
        <end position="42"/>
    </location>
</feature>